<dbReference type="PANTHER" id="PTHR47177:SF3">
    <property type="entry name" value="F18C1.6 PROTEIN"/>
    <property type="match status" value="1"/>
</dbReference>
<dbReference type="AlphaFoldDB" id="A0A8J5XEY5"/>
<evidence type="ECO:0000256" key="5">
    <source>
        <dbReference type="SAM" id="MobiDB-lite"/>
    </source>
</evidence>
<dbReference type="InterPro" id="IPR013083">
    <property type="entry name" value="Znf_RING/FYVE/PHD"/>
</dbReference>
<evidence type="ECO:0000259" key="7">
    <source>
        <dbReference type="PROSITE" id="PS50089"/>
    </source>
</evidence>
<dbReference type="OrthoDB" id="21204at2759"/>
<dbReference type="PROSITE" id="PS50016">
    <property type="entry name" value="ZF_PHD_2"/>
    <property type="match status" value="1"/>
</dbReference>
<dbReference type="Gene3D" id="3.30.40.10">
    <property type="entry name" value="Zinc/RING finger domain, C3HC4 (zinc finger)"/>
    <property type="match status" value="2"/>
</dbReference>
<feature type="compositionally biased region" description="Basic and acidic residues" evidence="5">
    <location>
        <begin position="98"/>
        <end position="107"/>
    </location>
</feature>
<evidence type="ECO:0000256" key="3">
    <source>
        <dbReference type="ARBA" id="ARBA00022833"/>
    </source>
</evidence>
<gene>
    <name evidence="8" type="ORF">KFE25_004679</name>
</gene>
<dbReference type="PROSITE" id="PS50089">
    <property type="entry name" value="ZF_RING_2"/>
    <property type="match status" value="1"/>
</dbReference>
<evidence type="ECO:0000313" key="9">
    <source>
        <dbReference type="Proteomes" id="UP000751190"/>
    </source>
</evidence>
<accession>A0A8J5XEY5</accession>
<feature type="region of interest" description="Disordered" evidence="5">
    <location>
        <begin position="1"/>
        <end position="121"/>
    </location>
</feature>
<name>A0A8J5XEY5_DIALT</name>
<evidence type="ECO:0000313" key="8">
    <source>
        <dbReference type="EMBL" id="KAG8462703.1"/>
    </source>
</evidence>
<dbReference type="Pfam" id="PF00628">
    <property type="entry name" value="PHD"/>
    <property type="match status" value="1"/>
</dbReference>
<feature type="compositionally biased region" description="Acidic residues" evidence="5">
    <location>
        <begin position="108"/>
        <end position="121"/>
    </location>
</feature>
<dbReference type="GO" id="GO:0008270">
    <property type="term" value="F:zinc ion binding"/>
    <property type="evidence" value="ECO:0007669"/>
    <property type="project" value="UniProtKB-KW"/>
</dbReference>
<evidence type="ECO:0008006" key="10">
    <source>
        <dbReference type="Google" id="ProtNLM"/>
    </source>
</evidence>
<evidence type="ECO:0000256" key="1">
    <source>
        <dbReference type="ARBA" id="ARBA00022723"/>
    </source>
</evidence>
<dbReference type="PROSITE" id="PS01359">
    <property type="entry name" value="ZF_PHD_1"/>
    <property type="match status" value="1"/>
</dbReference>
<dbReference type="InterPro" id="IPR017907">
    <property type="entry name" value="Znf_RING_CS"/>
</dbReference>
<dbReference type="SUPFAM" id="SSF57903">
    <property type="entry name" value="FYVE/PHD zinc finger"/>
    <property type="match status" value="1"/>
</dbReference>
<feature type="compositionally biased region" description="Low complexity" evidence="5">
    <location>
        <begin position="78"/>
        <end position="96"/>
    </location>
</feature>
<dbReference type="PANTHER" id="PTHR47177">
    <property type="entry name" value="F18C1.6 PROTEIN"/>
    <property type="match status" value="1"/>
</dbReference>
<organism evidence="8 9">
    <name type="scientific">Diacronema lutheri</name>
    <name type="common">Unicellular marine alga</name>
    <name type="synonym">Monochrysis lutheri</name>
    <dbReference type="NCBI Taxonomy" id="2081491"/>
    <lineage>
        <taxon>Eukaryota</taxon>
        <taxon>Haptista</taxon>
        <taxon>Haptophyta</taxon>
        <taxon>Pavlovophyceae</taxon>
        <taxon>Pavlovales</taxon>
        <taxon>Pavlovaceae</taxon>
        <taxon>Diacronema</taxon>
    </lineage>
</organism>
<keyword evidence="9" id="KW-1185">Reference proteome</keyword>
<dbReference type="InterPro" id="IPR019787">
    <property type="entry name" value="Znf_PHD-finger"/>
</dbReference>
<dbReference type="Proteomes" id="UP000751190">
    <property type="component" value="Unassembled WGS sequence"/>
</dbReference>
<feature type="domain" description="RING-type" evidence="7">
    <location>
        <begin position="124"/>
        <end position="164"/>
    </location>
</feature>
<dbReference type="InterPro" id="IPR011011">
    <property type="entry name" value="Znf_FYVE_PHD"/>
</dbReference>
<dbReference type="SMART" id="SM00184">
    <property type="entry name" value="RING"/>
    <property type="match status" value="1"/>
</dbReference>
<proteinExistence type="predicted"/>
<sequence length="406" mass="42343">MASPARRLFRTPRRLPKESEDEDEDEARTAAPPASCPELDPREPRASLVSAAPREGNARAATLRHGATPPGSYDGREATIIAEAAAAPAATASPSAQCEREPERDGDSDGDGDGDGEEEDAPTCGICLQQITARGVLDCCAHLFCTECIVRWARCATNRCPFCHARVTAVTEALSGRVHTLLDREQRTAPANDATWWLDEQAAFVDADAGGGAVTRAHEARHGATAGQALAARLSAWDAHRRRLAAAHAHASPWQIAISLWQMRGLGAGGTELAHARGVAGAPLDADGGGAPASDAPRPGGDGACVACADGGLLLLCDRCDDAWHLNCLPHPLRAVPPGEWYCPWCAELRAQHAADALSRARAPSAAAGRFRIPRTRRAASASAGGAAEAADGSARARAVDQGCRA</sequence>
<keyword evidence="3" id="KW-0862">Zinc</keyword>
<evidence type="ECO:0000256" key="4">
    <source>
        <dbReference type="PROSITE-ProRule" id="PRU00175"/>
    </source>
</evidence>
<dbReference type="PROSITE" id="PS00518">
    <property type="entry name" value="ZF_RING_1"/>
    <property type="match status" value="1"/>
</dbReference>
<dbReference type="Pfam" id="PF00097">
    <property type="entry name" value="zf-C3HC4"/>
    <property type="match status" value="1"/>
</dbReference>
<comment type="caution">
    <text evidence="8">The sequence shown here is derived from an EMBL/GenBank/DDBJ whole genome shotgun (WGS) entry which is preliminary data.</text>
</comment>
<feature type="domain" description="PHD-type" evidence="6">
    <location>
        <begin position="302"/>
        <end position="349"/>
    </location>
</feature>
<dbReference type="EMBL" id="JAGTXO010000019">
    <property type="protein sequence ID" value="KAG8462703.1"/>
    <property type="molecule type" value="Genomic_DNA"/>
</dbReference>
<dbReference type="InterPro" id="IPR001841">
    <property type="entry name" value="Znf_RING"/>
</dbReference>
<reference evidence="8" key="1">
    <citation type="submission" date="2021-05" db="EMBL/GenBank/DDBJ databases">
        <title>The genome of the haptophyte Pavlova lutheri (Diacronema luteri, Pavlovales) - a model for lipid biosynthesis in eukaryotic algae.</title>
        <authorList>
            <person name="Hulatt C.J."/>
            <person name="Posewitz M.C."/>
        </authorList>
    </citation>
    <scope>NUCLEOTIDE SEQUENCE</scope>
    <source>
        <strain evidence="8">NIVA-4/92</strain>
    </source>
</reference>
<protein>
    <recommendedName>
        <fullName evidence="10">PHD and RING finger domain-containing protein 1</fullName>
    </recommendedName>
</protein>
<dbReference type="SMART" id="SM00249">
    <property type="entry name" value="PHD"/>
    <property type="match status" value="1"/>
</dbReference>
<dbReference type="InterPro" id="IPR018957">
    <property type="entry name" value="Znf_C3HC4_RING-type"/>
</dbReference>
<keyword evidence="2 4" id="KW-0863">Zinc-finger</keyword>
<keyword evidence="1" id="KW-0479">Metal-binding</keyword>
<dbReference type="SUPFAM" id="SSF57850">
    <property type="entry name" value="RING/U-box"/>
    <property type="match status" value="1"/>
</dbReference>
<evidence type="ECO:0000259" key="6">
    <source>
        <dbReference type="PROSITE" id="PS50016"/>
    </source>
</evidence>
<dbReference type="InterPro" id="IPR019786">
    <property type="entry name" value="Zinc_finger_PHD-type_CS"/>
</dbReference>
<dbReference type="InterPro" id="IPR001965">
    <property type="entry name" value="Znf_PHD"/>
</dbReference>
<evidence type="ECO:0000256" key="2">
    <source>
        <dbReference type="ARBA" id="ARBA00022771"/>
    </source>
</evidence>